<feature type="transmembrane region" description="Helical" evidence="1">
    <location>
        <begin position="83"/>
        <end position="103"/>
    </location>
</feature>
<dbReference type="Pfam" id="PF10823">
    <property type="entry name" value="DUF2568"/>
    <property type="match status" value="1"/>
</dbReference>
<gene>
    <name evidence="2" type="ORF">LJ751_00890</name>
</gene>
<organism evidence="2 3">
    <name type="scientific">Arthrobacter gengyunqii</name>
    <dbReference type="NCBI Taxonomy" id="2886940"/>
    <lineage>
        <taxon>Bacteria</taxon>
        <taxon>Bacillati</taxon>
        <taxon>Actinomycetota</taxon>
        <taxon>Actinomycetes</taxon>
        <taxon>Micrococcales</taxon>
        <taxon>Micrococcaceae</taxon>
        <taxon>Arthrobacter</taxon>
    </lineage>
</organism>
<comment type="caution">
    <text evidence="2">The sequence shown here is derived from an EMBL/GenBank/DDBJ whole genome shotgun (WGS) entry which is preliminary data.</text>
</comment>
<evidence type="ECO:0000256" key="1">
    <source>
        <dbReference type="SAM" id="Phobius"/>
    </source>
</evidence>
<accession>A0A9X1M056</accession>
<dbReference type="EMBL" id="JAJFZP010000003">
    <property type="protein sequence ID" value="MCC3267919.1"/>
    <property type="molecule type" value="Genomic_DNA"/>
</dbReference>
<dbReference type="AlphaFoldDB" id="A0A9X1M056"/>
<evidence type="ECO:0000313" key="2">
    <source>
        <dbReference type="EMBL" id="MCC3267919.1"/>
    </source>
</evidence>
<evidence type="ECO:0000313" key="3">
    <source>
        <dbReference type="Proteomes" id="UP001139264"/>
    </source>
</evidence>
<dbReference type="Proteomes" id="UP001139264">
    <property type="component" value="Unassembled WGS sequence"/>
</dbReference>
<dbReference type="InterPro" id="IPR021214">
    <property type="entry name" value="DUF2568"/>
</dbReference>
<keyword evidence="1" id="KW-0472">Membrane</keyword>
<keyword evidence="1" id="KW-1133">Transmembrane helix</keyword>
<sequence>MRENETSRIRTVTEPAAQARLRPWTIIVRQVLAFALETALLFAVAYWAIAAFPEHRTVAAVVALTVSVVLWGLLLAPRAKYRLPWPALPLVAGGAFLAGAGALMVSGLALVAVLMAAAAVVNLIWDLAAGYPAVASAPRPAGRRSAKR</sequence>
<dbReference type="RefSeq" id="WP_227906364.1">
    <property type="nucleotide sequence ID" value="NZ_CP095461.1"/>
</dbReference>
<proteinExistence type="predicted"/>
<name>A0A9X1M056_9MICC</name>
<feature type="transmembrane region" description="Helical" evidence="1">
    <location>
        <begin position="31"/>
        <end position="52"/>
    </location>
</feature>
<feature type="transmembrane region" description="Helical" evidence="1">
    <location>
        <begin position="58"/>
        <end position="76"/>
    </location>
</feature>
<protein>
    <submittedName>
        <fullName evidence="2">YrdB family protein</fullName>
    </submittedName>
</protein>
<keyword evidence="1" id="KW-0812">Transmembrane</keyword>
<reference evidence="2" key="1">
    <citation type="submission" date="2021-10" db="EMBL/GenBank/DDBJ databases">
        <title>Novel species in genus Arthrobacter.</title>
        <authorList>
            <person name="Liu Y."/>
        </authorList>
    </citation>
    <scope>NUCLEOTIDE SEQUENCE</scope>
    <source>
        <strain evidence="2">Zg-Y809</strain>
    </source>
</reference>
<feature type="transmembrane region" description="Helical" evidence="1">
    <location>
        <begin position="109"/>
        <end position="134"/>
    </location>
</feature>